<name>A0ABW7NDE4_9BACT</name>
<evidence type="ECO:0008006" key="3">
    <source>
        <dbReference type="Google" id="ProtNLM"/>
    </source>
</evidence>
<accession>A0ABW7NDE4</accession>
<evidence type="ECO:0000313" key="2">
    <source>
        <dbReference type="Proteomes" id="UP001610063"/>
    </source>
</evidence>
<dbReference type="EMBL" id="JBIPKE010000019">
    <property type="protein sequence ID" value="MFH6985115.1"/>
    <property type="molecule type" value="Genomic_DNA"/>
</dbReference>
<comment type="caution">
    <text evidence="1">The sequence shown here is derived from an EMBL/GenBank/DDBJ whole genome shotgun (WGS) entry which is preliminary data.</text>
</comment>
<keyword evidence="2" id="KW-1185">Reference proteome</keyword>
<evidence type="ECO:0000313" key="1">
    <source>
        <dbReference type="EMBL" id="MFH6985115.1"/>
    </source>
</evidence>
<dbReference type="RefSeq" id="WP_395418587.1">
    <property type="nucleotide sequence ID" value="NZ_JBIPKE010000019.1"/>
</dbReference>
<dbReference type="PROSITE" id="PS51257">
    <property type="entry name" value="PROKAR_LIPOPROTEIN"/>
    <property type="match status" value="1"/>
</dbReference>
<organism evidence="1 2">
    <name type="scientific">Marinoscillum luteum</name>
    <dbReference type="NCBI Taxonomy" id="861051"/>
    <lineage>
        <taxon>Bacteria</taxon>
        <taxon>Pseudomonadati</taxon>
        <taxon>Bacteroidota</taxon>
        <taxon>Cytophagia</taxon>
        <taxon>Cytophagales</taxon>
        <taxon>Reichenbachiellaceae</taxon>
        <taxon>Marinoscillum</taxon>
    </lineage>
</organism>
<gene>
    <name evidence="1" type="ORF">ACHKAR_16805</name>
</gene>
<protein>
    <recommendedName>
        <fullName evidence="3">DUF4251 domain-containing protein</fullName>
    </recommendedName>
</protein>
<sequence length="186" mass="21263">MRNAVYSIGLVAIMLAGCQSHPYQEMEERELASGVRYDTLLMGMTFGMSLQDFFDRCMDLNRQKLIYQGPGARIVEYVIKENVKSPVTVQFQPSFHEDGLYEMSYDYFYNAWAPWNTEFGADSLILTVKSLTEETFGGGFLAIEHPEKPTAYAKVDGNRRISISLKDERRVSVRFTDLTVAKQLNQ</sequence>
<reference evidence="1 2" key="1">
    <citation type="journal article" date="2013" name="Int. J. Syst. Evol. Microbiol.">
        <title>Marinoscillum luteum sp. nov., isolated from marine sediment.</title>
        <authorList>
            <person name="Cha I.T."/>
            <person name="Park S.J."/>
            <person name="Kim S.J."/>
            <person name="Kim J.G."/>
            <person name="Jung M.Y."/>
            <person name="Shin K.S."/>
            <person name="Kwon K.K."/>
            <person name="Yang S.H."/>
            <person name="Seo Y.S."/>
            <person name="Rhee S.K."/>
        </authorList>
    </citation>
    <scope>NUCLEOTIDE SEQUENCE [LARGE SCALE GENOMIC DNA]</scope>
    <source>
        <strain evidence="1 2">KCTC 23939</strain>
    </source>
</reference>
<proteinExistence type="predicted"/>
<dbReference type="Proteomes" id="UP001610063">
    <property type="component" value="Unassembled WGS sequence"/>
</dbReference>